<sequence length="142" mass="16597">MISIFKAYYDVYEFNGELLKRCIFLDEENEENNEIIKDRIYGYLIYVLTGDLYLQKDIDENLEFIHQAENNPNEVYSGGGQGFCWDISAEKVVFYNNEFDEEDGWPDLSCSLHTFKTALIAWNAFLQLPKSIHSVVETVIEE</sequence>
<name>A0A0Y6UB66_NEIME</name>
<dbReference type="Proteomes" id="UP000069876">
    <property type="component" value="Unassembled WGS sequence"/>
</dbReference>
<protein>
    <submittedName>
        <fullName evidence="2">Uncharacterized protein</fullName>
    </submittedName>
</protein>
<dbReference type="EMBL" id="CP012393">
    <property type="protein sequence ID" value="ANW91569.1"/>
    <property type="molecule type" value="Genomic_DNA"/>
</dbReference>
<gene>
    <name evidence="3" type="ORF">CNQ34_11420</name>
    <name evidence="1" type="ORF">DE8555_1008</name>
    <name evidence="2" type="ORF">ERS514851_01464</name>
</gene>
<dbReference type="EMBL" id="NTLY01000002">
    <property type="protein sequence ID" value="PBJ88360.1"/>
    <property type="molecule type" value="Genomic_DNA"/>
</dbReference>
<evidence type="ECO:0000313" key="6">
    <source>
        <dbReference type="Proteomes" id="UP000217930"/>
    </source>
</evidence>
<reference evidence="3" key="4">
    <citation type="submission" date="2017-09" db="EMBL/GenBank/DDBJ databases">
        <authorList>
            <person name="Kretz C."/>
            <person name="Retchless A."/>
            <person name="Wang X."/>
        </authorList>
    </citation>
    <scope>NUCLEOTIDE SEQUENCE</scope>
    <source>
        <strain evidence="3">M26503</strain>
    </source>
</reference>
<reference evidence="1 5" key="1">
    <citation type="submission" date="2015-07" db="EMBL/GenBank/DDBJ databases">
        <title>Comparative genome sequencing reveals within-host evolution of Neisseria meningitidis during.</title>
        <authorList>
            <person name="Klughammer J."/>
            <person name="Dittrich M."/>
            <person name="Mueller T."/>
            <person name="Blom J."/>
            <person name="Goesmann A."/>
            <person name="Vogel U."/>
            <person name="Frosch M."/>
            <person name="Bock C."/>
            <person name="Schoen C."/>
        </authorList>
    </citation>
    <scope>NUCLEOTIDE SEQUENCE [LARGE SCALE GENOMIC DNA]</scope>
    <source>
        <strain evidence="1 5">DE8555</strain>
    </source>
</reference>
<dbReference type="RefSeq" id="WP_002221048.1">
    <property type="nucleotide sequence ID" value="NZ_CP007667.1"/>
</dbReference>
<dbReference type="AlphaFoldDB" id="A0A0Y6UB66"/>
<dbReference type="EMBL" id="FFEF01000017">
    <property type="protein sequence ID" value="CWU16730.1"/>
    <property type="molecule type" value="Genomic_DNA"/>
</dbReference>
<reference evidence="2 4" key="2">
    <citation type="submission" date="2016-02" db="EMBL/GenBank/DDBJ databases">
        <authorList>
            <consortium name="Pathogen Informatics"/>
        </authorList>
    </citation>
    <scope>NUCLEOTIDE SEQUENCE [LARGE SCALE GENOMIC DNA]</scope>
    <source>
        <strain evidence="2 4">2842STDY5881531</strain>
    </source>
</reference>
<evidence type="ECO:0000313" key="4">
    <source>
        <dbReference type="Proteomes" id="UP000069876"/>
    </source>
</evidence>
<accession>A0A0Y6UB66</accession>
<organism evidence="2 4">
    <name type="scientific">Neisseria meningitidis</name>
    <dbReference type="NCBI Taxonomy" id="487"/>
    <lineage>
        <taxon>Bacteria</taxon>
        <taxon>Pseudomonadati</taxon>
        <taxon>Pseudomonadota</taxon>
        <taxon>Betaproteobacteria</taxon>
        <taxon>Neisseriales</taxon>
        <taxon>Neisseriaceae</taxon>
        <taxon>Neisseria</taxon>
    </lineage>
</organism>
<reference evidence="3 6" key="3">
    <citation type="journal article" date="2017" name="Clin. Infect. Dis.">
        <title>Increased Risk for Meningococcal Disease among Men who have Sex with Men in the United States, 2012-2015.</title>
        <authorList>
            <person name="Folaranmi T.A."/>
            <person name="Kretz C.B."/>
            <person name="Kamiya H."/>
            <person name="MacNeil J.R."/>
            <person name="Whaley M.J."/>
            <person name="Blain A."/>
            <person name="Antwi M."/>
            <person name="Dorsinville M."/>
            <person name="Pacilli M."/>
            <person name="Smith S."/>
            <person name="Civen R."/>
            <person name="Ngo V."/>
            <person name="Winter K."/>
            <person name="Harriman K."/>
            <person name="Wang X."/>
            <person name="Bowen V.B."/>
            <person name="Patel M."/>
            <person name="Martin S."/>
            <person name="Misegades L."/>
            <person name="Meyer S.A."/>
        </authorList>
    </citation>
    <scope>NUCLEOTIDE SEQUENCE [LARGE SCALE GENOMIC DNA]</scope>
    <source>
        <strain evidence="3 6">M26503</strain>
    </source>
</reference>
<dbReference type="Proteomes" id="UP000217930">
    <property type="component" value="Unassembled WGS sequence"/>
</dbReference>
<evidence type="ECO:0000313" key="1">
    <source>
        <dbReference type="EMBL" id="ANW91569.1"/>
    </source>
</evidence>
<evidence type="ECO:0000313" key="5">
    <source>
        <dbReference type="Proteomes" id="UP000092966"/>
    </source>
</evidence>
<evidence type="ECO:0000313" key="2">
    <source>
        <dbReference type="EMBL" id="CWU16730.1"/>
    </source>
</evidence>
<proteinExistence type="predicted"/>
<dbReference type="Proteomes" id="UP000092966">
    <property type="component" value="Chromosome"/>
</dbReference>
<evidence type="ECO:0000313" key="3">
    <source>
        <dbReference type="EMBL" id="PBJ88360.1"/>
    </source>
</evidence>